<evidence type="ECO:0000313" key="1">
    <source>
        <dbReference type="EMBL" id="MDT0678540.1"/>
    </source>
</evidence>
<keyword evidence="2" id="KW-1185">Reference proteome</keyword>
<protein>
    <recommendedName>
        <fullName evidence="3">Phosphopeptide-binding protein</fullName>
    </recommendedName>
</protein>
<proteinExistence type="predicted"/>
<dbReference type="Proteomes" id="UP001262582">
    <property type="component" value="Unassembled WGS sequence"/>
</dbReference>
<evidence type="ECO:0008006" key="3">
    <source>
        <dbReference type="Google" id="ProtNLM"/>
    </source>
</evidence>
<organism evidence="1 2">
    <name type="scientific">Autumnicola musiva</name>
    <dbReference type="NCBI Taxonomy" id="3075589"/>
    <lineage>
        <taxon>Bacteria</taxon>
        <taxon>Pseudomonadati</taxon>
        <taxon>Bacteroidota</taxon>
        <taxon>Flavobacteriia</taxon>
        <taxon>Flavobacteriales</taxon>
        <taxon>Flavobacteriaceae</taxon>
        <taxon>Autumnicola</taxon>
    </lineage>
</organism>
<dbReference type="EMBL" id="JAVRHK010000024">
    <property type="protein sequence ID" value="MDT0678540.1"/>
    <property type="molecule type" value="Genomic_DNA"/>
</dbReference>
<dbReference type="RefSeq" id="WP_311504875.1">
    <property type="nucleotide sequence ID" value="NZ_JAVRHK010000024.1"/>
</dbReference>
<evidence type="ECO:0000313" key="2">
    <source>
        <dbReference type="Proteomes" id="UP001262582"/>
    </source>
</evidence>
<dbReference type="PROSITE" id="PS51257">
    <property type="entry name" value="PROKAR_LIPOPROTEIN"/>
    <property type="match status" value="1"/>
</dbReference>
<reference evidence="1 2" key="1">
    <citation type="submission" date="2023-09" db="EMBL/GenBank/DDBJ databases">
        <authorList>
            <person name="Rey-Velasco X."/>
        </authorList>
    </citation>
    <scope>NUCLEOTIDE SEQUENCE [LARGE SCALE GENOMIC DNA]</scope>
    <source>
        <strain evidence="1 2">F117</strain>
    </source>
</reference>
<name>A0ABU3DAI1_9FLAO</name>
<comment type="caution">
    <text evidence="1">The sequence shown here is derived from an EMBL/GenBank/DDBJ whole genome shotgun (WGS) entry which is preliminary data.</text>
</comment>
<gene>
    <name evidence="1" type="ORF">RM539_18325</name>
</gene>
<accession>A0ABU3DAI1</accession>
<sequence length="268" mass="30104">MKTILPISLLVLGITLTSCKNTDKENRQPETDNSIQETAVKDTIRLEKLTGSVSYPEASLTLQKPTGSSVNSKTIDFDFEVENYELGEQTDSPLASTLANSGKGQHIHLIVNNNPYSAHYEPEFSKELSEGTHHIVAFLSRSYHESVKNENSFVYKTIQIGSEKEDETRVDMEKPTLIYSRPKGEYSRSDTENLLLDFFLLNTELSKNGNKVKATINGIEFLIDEWAPYVIKGLPKGEVSIRLELIDKEGNKIKGAYNDVTRIVTLKE</sequence>